<accession>A0ABP8HHA5</accession>
<evidence type="ECO:0000313" key="1">
    <source>
        <dbReference type="EMBL" id="GAA4339218.1"/>
    </source>
</evidence>
<gene>
    <name evidence="1" type="ORF">GCM10023144_37200</name>
</gene>
<dbReference type="Proteomes" id="UP001501671">
    <property type="component" value="Unassembled WGS sequence"/>
</dbReference>
<dbReference type="RefSeq" id="WP_345251380.1">
    <property type="nucleotide sequence ID" value="NZ_BAABFO010000021.1"/>
</dbReference>
<comment type="caution">
    <text evidence="1">The sequence shown here is derived from an EMBL/GenBank/DDBJ whole genome shotgun (WGS) entry which is preliminary data.</text>
</comment>
<keyword evidence="2" id="KW-1185">Reference proteome</keyword>
<name>A0ABP8HHA5_9BURK</name>
<dbReference type="EMBL" id="BAABFO010000021">
    <property type="protein sequence ID" value="GAA4339218.1"/>
    <property type="molecule type" value="Genomic_DNA"/>
</dbReference>
<sequence length="76" mass="8218">MAADLALTFADRIERDVMLVMGEHFHYTPFIAEMTALLRHGSSAVVPGGRFCMTWGEAAKVAAHALDFIGQAPAAR</sequence>
<protein>
    <submittedName>
        <fullName evidence="1">Uncharacterized protein</fullName>
    </submittedName>
</protein>
<reference evidence="2" key="1">
    <citation type="journal article" date="2019" name="Int. J. Syst. Evol. Microbiol.">
        <title>The Global Catalogue of Microorganisms (GCM) 10K type strain sequencing project: providing services to taxonomists for standard genome sequencing and annotation.</title>
        <authorList>
            <consortium name="The Broad Institute Genomics Platform"/>
            <consortium name="The Broad Institute Genome Sequencing Center for Infectious Disease"/>
            <person name="Wu L."/>
            <person name="Ma J."/>
        </authorList>
    </citation>
    <scope>NUCLEOTIDE SEQUENCE [LARGE SCALE GENOMIC DNA]</scope>
    <source>
        <strain evidence="2">JCM 17666</strain>
    </source>
</reference>
<proteinExistence type="predicted"/>
<evidence type="ECO:0000313" key="2">
    <source>
        <dbReference type="Proteomes" id="UP001501671"/>
    </source>
</evidence>
<organism evidence="1 2">
    <name type="scientific">Pigmentiphaga soli</name>
    <dbReference type="NCBI Taxonomy" id="1007095"/>
    <lineage>
        <taxon>Bacteria</taxon>
        <taxon>Pseudomonadati</taxon>
        <taxon>Pseudomonadota</taxon>
        <taxon>Betaproteobacteria</taxon>
        <taxon>Burkholderiales</taxon>
        <taxon>Alcaligenaceae</taxon>
        <taxon>Pigmentiphaga</taxon>
    </lineage>
</organism>